<evidence type="ECO:0000259" key="2">
    <source>
        <dbReference type="SMART" id="SM00978"/>
    </source>
</evidence>
<dbReference type="PANTHER" id="PTHR41542">
    <property type="entry name" value="BLL5807 PROTEIN"/>
    <property type="match status" value="1"/>
</dbReference>
<dbReference type="EMBL" id="BFBR01000001">
    <property type="protein sequence ID" value="GBF56996.1"/>
    <property type="molecule type" value="Genomic_DNA"/>
</dbReference>
<sequence length="206" mass="22211">MEILFFAVVAALVLGRLYQVLGQNRGAEPPAMRPPPAFGRPDPVGDKLENDKAAEESAKVLQFPAKEYDGPGAEGLKAIAAAQRGFSTPEFLEGAKAAYEMIVTAYGAGDEATLKDLVDSDVFEAYKVAMDERRAANAPKIDVVRLNEPKIVDAELDGKIARIDVAFSSDLADGGDGLRAADEIWTFERQVDSRDPNWLLSAVRTA</sequence>
<dbReference type="OrthoDB" id="9798618at2"/>
<evidence type="ECO:0000313" key="4">
    <source>
        <dbReference type="Proteomes" id="UP000245086"/>
    </source>
</evidence>
<dbReference type="Proteomes" id="UP000245086">
    <property type="component" value="Unassembled WGS sequence"/>
</dbReference>
<dbReference type="InterPro" id="IPR007379">
    <property type="entry name" value="Tim44-like_dom"/>
</dbReference>
<dbReference type="SMART" id="SM00978">
    <property type="entry name" value="Tim44"/>
    <property type="match status" value="1"/>
</dbReference>
<dbReference type="NCBIfam" id="NF033779">
    <property type="entry name" value="Tim44_TimA_adap"/>
    <property type="match status" value="1"/>
</dbReference>
<evidence type="ECO:0000313" key="3">
    <source>
        <dbReference type="EMBL" id="GBF56996.1"/>
    </source>
</evidence>
<dbReference type="RefSeq" id="WP_108983826.1">
    <property type="nucleotide sequence ID" value="NZ_BFBR01000001.1"/>
</dbReference>
<evidence type="ECO:0000256" key="1">
    <source>
        <dbReference type="SAM" id="MobiDB-lite"/>
    </source>
</evidence>
<dbReference type="InterPro" id="IPR032710">
    <property type="entry name" value="NTF2-like_dom_sf"/>
</dbReference>
<protein>
    <recommendedName>
        <fullName evidence="2">Tim44-like domain-containing protein</fullName>
    </recommendedName>
</protein>
<dbReference type="AlphaFoldDB" id="A0A2P2E7G0"/>
<name>A0A2P2E7G0_9PROT</name>
<feature type="domain" description="Tim44-like" evidence="2">
    <location>
        <begin position="72"/>
        <end position="205"/>
    </location>
</feature>
<organism evidence="3 4">
    <name type="scientific">Candidatus Phycosocius bacilliformis</name>
    <dbReference type="NCBI Taxonomy" id="1445552"/>
    <lineage>
        <taxon>Bacteria</taxon>
        <taxon>Pseudomonadati</taxon>
        <taxon>Pseudomonadota</taxon>
        <taxon>Alphaproteobacteria</taxon>
        <taxon>Caulobacterales</taxon>
        <taxon>Caulobacterales incertae sedis</taxon>
        <taxon>Candidatus Phycosocius</taxon>
    </lineage>
</organism>
<comment type="caution">
    <text evidence="3">The sequence shown here is derived from an EMBL/GenBank/DDBJ whole genome shotgun (WGS) entry which is preliminary data.</text>
</comment>
<reference evidence="3 4" key="1">
    <citation type="journal article" date="2018" name="Genome Announc.">
        <title>Draft Genome Sequence of "Candidatus Phycosocius bacilliformis," an Alphaproteobacterial Ectosymbiont of the Hydrocarbon-Producing Green Alga Botryococcus braunii.</title>
        <authorList>
            <person name="Tanabe Y."/>
            <person name="Yamaguchi H."/>
            <person name="Watanabe M.M."/>
        </authorList>
    </citation>
    <scope>NUCLEOTIDE SEQUENCE [LARGE SCALE GENOMIC DNA]</scope>
    <source>
        <strain evidence="3 4">BOTRYCO-2</strain>
    </source>
</reference>
<dbReference type="SUPFAM" id="SSF54427">
    <property type="entry name" value="NTF2-like"/>
    <property type="match status" value="1"/>
</dbReference>
<feature type="region of interest" description="Disordered" evidence="1">
    <location>
        <begin position="25"/>
        <end position="48"/>
    </location>
</feature>
<accession>A0A2P2E7G0</accession>
<proteinExistence type="predicted"/>
<gene>
    <name evidence="3" type="ORF">PbB2_00653</name>
</gene>
<dbReference type="PANTHER" id="PTHR41542:SF1">
    <property type="entry name" value="BLL5807 PROTEIN"/>
    <property type="match status" value="1"/>
</dbReference>
<dbReference type="Gene3D" id="3.10.450.240">
    <property type="match status" value="1"/>
</dbReference>
<keyword evidence="4" id="KW-1185">Reference proteome</keyword>
<dbReference type="Pfam" id="PF04280">
    <property type="entry name" value="Tim44"/>
    <property type="match status" value="1"/>
</dbReference>